<dbReference type="AlphaFoldDB" id="A0A9N9GHA1"/>
<feature type="non-terminal residue" evidence="1">
    <location>
        <position position="1"/>
    </location>
</feature>
<keyword evidence="2" id="KW-1185">Reference proteome</keyword>
<accession>A0A9N9GHA1</accession>
<gene>
    <name evidence="1" type="ORF">RFULGI_LOCUS6953</name>
</gene>
<comment type="caution">
    <text evidence="1">The sequence shown here is derived from an EMBL/GenBank/DDBJ whole genome shotgun (WGS) entry which is preliminary data.</text>
</comment>
<proteinExistence type="predicted"/>
<protein>
    <submittedName>
        <fullName evidence="1">13883_t:CDS:1</fullName>
    </submittedName>
</protein>
<organism evidence="1 2">
    <name type="scientific">Racocetra fulgida</name>
    <dbReference type="NCBI Taxonomy" id="60492"/>
    <lineage>
        <taxon>Eukaryota</taxon>
        <taxon>Fungi</taxon>
        <taxon>Fungi incertae sedis</taxon>
        <taxon>Mucoromycota</taxon>
        <taxon>Glomeromycotina</taxon>
        <taxon>Glomeromycetes</taxon>
        <taxon>Diversisporales</taxon>
        <taxon>Gigasporaceae</taxon>
        <taxon>Racocetra</taxon>
    </lineage>
</organism>
<evidence type="ECO:0000313" key="2">
    <source>
        <dbReference type="Proteomes" id="UP000789396"/>
    </source>
</evidence>
<dbReference type="OrthoDB" id="2428068at2759"/>
<name>A0A9N9GHA1_9GLOM</name>
<reference evidence="1" key="1">
    <citation type="submission" date="2021-06" db="EMBL/GenBank/DDBJ databases">
        <authorList>
            <person name="Kallberg Y."/>
            <person name="Tangrot J."/>
            <person name="Rosling A."/>
        </authorList>
    </citation>
    <scope>NUCLEOTIDE SEQUENCE</scope>
    <source>
        <strain evidence="1">IN212</strain>
    </source>
</reference>
<evidence type="ECO:0000313" key="1">
    <source>
        <dbReference type="EMBL" id="CAG8610297.1"/>
    </source>
</evidence>
<dbReference type="Proteomes" id="UP000789396">
    <property type="component" value="Unassembled WGS sequence"/>
</dbReference>
<sequence length="198" mass="23021">IYKCEKCARKNKNCLVQCIDCYKNNLPFSEECKNCKVVIDANFIVENGRIYVHTSNGTKAEVEQGHFRTKIYNNICTEKLEALLKLLPNENNIPNSTIRHDQPSVSTVIDPVPINPVPERNYSNAVNFYEPQYLSPVQLYESPGENYVRNFFLNEFPDDNSALYSPFFYEFPGDNFVLCLPFFYEFSDHDFISDSFFL</sequence>
<dbReference type="EMBL" id="CAJVPZ010009540">
    <property type="protein sequence ID" value="CAG8610297.1"/>
    <property type="molecule type" value="Genomic_DNA"/>
</dbReference>